<proteinExistence type="predicted"/>
<evidence type="ECO:0000259" key="2">
    <source>
        <dbReference type="PROSITE" id="PS51411"/>
    </source>
</evidence>
<dbReference type="RefSeq" id="WP_055186611.1">
    <property type="nucleotide sequence ID" value="NZ_CYXN01000024.1"/>
</dbReference>
<feature type="region of interest" description="Disordered" evidence="1">
    <location>
        <begin position="270"/>
        <end position="313"/>
    </location>
</feature>
<dbReference type="EMBL" id="CYXN01000024">
    <property type="protein sequence ID" value="CUN17159.1"/>
    <property type="molecule type" value="Genomic_DNA"/>
</dbReference>
<evidence type="ECO:0000313" key="4">
    <source>
        <dbReference type="Proteomes" id="UP000095649"/>
    </source>
</evidence>
<dbReference type="Pfam" id="PF04468">
    <property type="entry name" value="PSP1"/>
    <property type="match status" value="1"/>
</dbReference>
<sequence length="313" mass="35041">MKKVISVRFKENGKSYYFDPGDAVIHTGEFVIVETARGVECGEVVQGVRELADAAVPKALKPITRMADSVDIRRMRQNREDEKRAYHTCQECIARHGLEMKLVEAEYTLDRSKIMFYFTADGRVDFRELVKDLAGIFHTRIELRQIGVRDESKMIGGLGICGQPFCCSRFLKDFQPVSIKMAKEQGLSLNPTKISGACGRLMCCLAYEESAYEYLNSIMPMVGSTVRTPDGLGTVLEVNPVSGYLRVRCGTESLAPRYYKVGVCEYVSGGKRPPRRPDPDDDYSGVRNPAPVVASSDDEKRPACPRRRASEKE</sequence>
<dbReference type="PANTHER" id="PTHR43830">
    <property type="entry name" value="PROTEIN PSP1"/>
    <property type="match status" value="1"/>
</dbReference>
<name>A0A173UQF4_9FIRM</name>
<dbReference type="Proteomes" id="UP000095649">
    <property type="component" value="Unassembled WGS sequence"/>
</dbReference>
<protein>
    <submittedName>
        <fullName evidence="3">PSP1 C-terminal conserved region</fullName>
    </submittedName>
</protein>
<dbReference type="GO" id="GO:0005737">
    <property type="term" value="C:cytoplasm"/>
    <property type="evidence" value="ECO:0007669"/>
    <property type="project" value="TreeGrafter"/>
</dbReference>
<evidence type="ECO:0000313" key="3">
    <source>
        <dbReference type="EMBL" id="CUN17159.1"/>
    </source>
</evidence>
<dbReference type="InterPro" id="IPR007557">
    <property type="entry name" value="PSP1_C"/>
</dbReference>
<dbReference type="InterPro" id="IPR047767">
    <property type="entry name" value="PSP1-like"/>
</dbReference>
<dbReference type="AlphaFoldDB" id="A0A173UQF4"/>
<dbReference type="NCBIfam" id="NF041131">
    <property type="entry name" value="RicT_YaaT_fam"/>
    <property type="match status" value="1"/>
</dbReference>
<organism evidence="3 4">
    <name type="scientific">Faecalibacterium prausnitzii</name>
    <dbReference type="NCBI Taxonomy" id="853"/>
    <lineage>
        <taxon>Bacteria</taxon>
        <taxon>Bacillati</taxon>
        <taxon>Bacillota</taxon>
        <taxon>Clostridia</taxon>
        <taxon>Eubacteriales</taxon>
        <taxon>Oscillospiraceae</taxon>
        <taxon>Faecalibacterium</taxon>
    </lineage>
</organism>
<gene>
    <name evidence="3" type="primary">tpl</name>
    <name evidence="3" type="ORF">ERS852582_02260</name>
</gene>
<dbReference type="OrthoDB" id="9779344at2"/>
<dbReference type="PANTHER" id="PTHR43830:SF3">
    <property type="entry name" value="PROTEIN PSP1"/>
    <property type="match status" value="1"/>
</dbReference>
<reference evidence="3 4" key="1">
    <citation type="submission" date="2015-09" db="EMBL/GenBank/DDBJ databases">
        <authorList>
            <consortium name="Pathogen Informatics"/>
        </authorList>
    </citation>
    <scope>NUCLEOTIDE SEQUENCE [LARGE SCALE GENOMIC DNA]</scope>
    <source>
        <strain evidence="3 4">2789STDY5834970</strain>
    </source>
</reference>
<evidence type="ECO:0000256" key="1">
    <source>
        <dbReference type="SAM" id="MobiDB-lite"/>
    </source>
</evidence>
<dbReference type="PROSITE" id="PS51411">
    <property type="entry name" value="PSP1_C"/>
    <property type="match status" value="1"/>
</dbReference>
<accession>A0A173UQF4</accession>
<feature type="compositionally biased region" description="Basic and acidic residues" evidence="1">
    <location>
        <begin position="297"/>
        <end position="313"/>
    </location>
</feature>
<feature type="domain" description="PSP1 C-terminal" evidence="2">
    <location>
        <begin position="61"/>
        <end position="146"/>
    </location>
</feature>